<proteinExistence type="predicted"/>
<protein>
    <submittedName>
        <fullName evidence="1">Uncharacterized protein</fullName>
    </submittedName>
</protein>
<dbReference type="AlphaFoldDB" id="A0AAV3SRR7"/>
<dbReference type="EMBL" id="JBEDNW010000010">
    <property type="protein sequence ID" value="MEZ3168755.1"/>
    <property type="molecule type" value="Genomic_DNA"/>
</dbReference>
<dbReference type="Proteomes" id="UP001567571">
    <property type="component" value="Unassembled WGS sequence"/>
</dbReference>
<reference evidence="1" key="2">
    <citation type="submission" date="2023-12" db="EMBL/GenBank/DDBJ databases">
        <authorList>
            <person name="Sun Q."/>
            <person name="Inoue M."/>
        </authorList>
    </citation>
    <scope>NUCLEOTIDE SEQUENCE</scope>
    <source>
        <strain evidence="1">JCM 14265</strain>
    </source>
</reference>
<reference evidence="1" key="1">
    <citation type="journal article" date="2014" name="Int. J. Syst. Evol. Microbiol.">
        <title>Complete genome sequence of Corynebacterium casei LMG S-19264T (=DSM 44701T), isolated from a smear-ripened cheese.</title>
        <authorList>
            <consortium name="US DOE Joint Genome Institute (JGI-PGF)"/>
            <person name="Walter F."/>
            <person name="Albersmeier A."/>
            <person name="Kalinowski J."/>
            <person name="Ruckert C."/>
        </authorList>
    </citation>
    <scope>NUCLEOTIDE SEQUENCE</scope>
    <source>
        <strain evidence="1">JCM 14265</strain>
    </source>
</reference>
<keyword evidence="4" id="KW-1185">Reference proteome</keyword>
<dbReference type="RefSeq" id="WP_343777727.1">
    <property type="nucleotide sequence ID" value="NZ_BAAADQ010000005.1"/>
</dbReference>
<evidence type="ECO:0000313" key="3">
    <source>
        <dbReference type="Proteomes" id="UP001501425"/>
    </source>
</evidence>
<reference evidence="2 4" key="3">
    <citation type="submission" date="2024-06" db="EMBL/GenBank/DDBJ databases">
        <title>Halorubrum miltondacostae sp. nov., a potential PHA producer isolated from an inland solar saltern in Rio Maior, Portugal.</title>
        <authorList>
            <person name="Albuquerque L."/>
            <person name="Viver T."/>
            <person name="Barroso C."/>
            <person name="Claudino R."/>
            <person name="Galvan M."/>
            <person name="Simoes G."/>
            <person name="Lobo Da Cunha A."/>
            <person name="Egas C."/>
        </authorList>
    </citation>
    <scope>NUCLEOTIDE SEQUENCE [LARGE SCALE GENOMIC DNA]</scope>
    <source>
        <strain evidence="2 4">DSM 18646</strain>
    </source>
</reference>
<evidence type="ECO:0000313" key="2">
    <source>
        <dbReference type="EMBL" id="MEZ3168755.1"/>
    </source>
</evidence>
<organism evidence="1 3">
    <name type="scientific">Halorubrum ejinorense</name>
    <dbReference type="NCBI Taxonomy" id="425309"/>
    <lineage>
        <taxon>Archaea</taxon>
        <taxon>Methanobacteriati</taxon>
        <taxon>Methanobacteriota</taxon>
        <taxon>Stenosarchaea group</taxon>
        <taxon>Halobacteria</taxon>
        <taxon>Halobacteriales</taxon>
        <taxon>Haloferacaceae</taxon>
        <taxon>Halorubrum</taxon>
    </lineage>
</organism>
<name>A0AAV3SRR7_9EURY</name>
<dbReference type="Proteomes" id="UP001501425">
    <property type="component" value="Unassembled WGS sequence"/>
</dbReference>
<evidence type="ECO:0000313" key="4">
    <source>
        <dbReference type="Proteomes" id="UP001567571"/>
    </source>
</evidence>
<evidence type="ECO:0000313" key="1">
    <source>
        <dbReference type="EMBL" id="GAA0539706.1"/>
    </source>
</evidence>
<accession>A0AAV3SRR7</accession>
<comment type="caution">
    <text evidence="1">The sequence shown here is derived from an EMBL/GenBank/DDBJ whole genome shotgun (WGS) entry which is preliminary data.</text>
</comment>
<dbReference type="EMBL" id="BAAADQ010000005">
    <property type="protein sequence ID" value="GAA0539706.1"/>
    <property type="molecule type" value="Genomic_DNA"/>
</dbReference>
<sequence length="248" mass="27607">MSEVGYCTLEDVRRALRKADLPGDIPQDQRIAVDAITAETEPLEKSLKRHWYAADGADILTEADAVTIPTAPKTRDDEYDFPTGAAQLVGEPATPKTSQGDYAKIDLDRRDAESIAALHVRTEDGTYEDWVASDDYTEGSWPPSGEDYYLRVNNGGWSRLYLDTTNFLKEDDDDEYVLDAWANAVYAEFSYGHEGIPSNVRRAVALRAGAELAEEAVIEIPSNASVYNIETKADAMREKADELLEVYR</sequence>
<gene>
    <name evidence="2" type="ORF">ABNG02_15685</name>
    <name evidence="1" type="ORF">GCM10008994_13520</name>
</gene>